<proteinExistence type="inferred from homology"/>
<dbReference type="InterPro" id="IPR050925">
    <property type="entry name" value="Rhomboid_protease_S54"/>
</dbReference>
<evidence type="ECO:0000256" key="5">
    <source>
        <dbReference type="ARBA" id="ARBA00022989"/>
    </source>
</evidence>
<accession>A0AA38LT01</accession>
<dbReference type="RefSeq" id="XP_052943977.1">
    <property type="nucleotide sequence ID" value="XM_053085858.1"/>
</dbReference>
<dbReference type="SUPFAM" id="SSF144091">
    <property type="entry name" value="Rhomboid-like"/>
    <property type="match status" value="1"/>
</dbReference>
<evidence type="ECO:0000256" key="6">
    <source>
        <dbReference type="ARBA" id="ARBA00023136"/>
    </source>
</evidence>
<dbReference type="PANTHER" id="PTHR43731:SF14">
    <property type="entry name" value="PRESENILIN-ASSOCIATED RHOMBOID-LIKE PROTEIN, MITOCHONDRIAL"/>
    <property type="match status" value="1"/>
</dbReference>
<dbReference type="Proteomes" id="UP001164286">
    <property type="component" value="Unassembled WGS sequence"/>
</dbReference>
<feature type="transmembrane region" description="Helical" evidence="7">
    <location>
        <begin position="226"/>
        <end position="246"/>
    </location>
</feature>
<dbReference type="EMBL" id="JAKWFO010000008">
    <property type="protein sequence ID" value="KAI9634200.1"/>
    <property type="molecule type" value="Genomic_DNA"/>
</dbReference>
<dbReference type="GO" id="GO:0006465">
    <property type="term" value="P:signal peptide processing"/>
    <property type="evidence" value="ECO:0007669"/>
    <property type="project" value="TreeGrafter"/>
</dbReference>
<organism evidence="9 10">
    <name type="scientific">Dioszegia hungarica</name>
    <dbReference type="NCBI Taxonomy" id="4972"/>
    <lineage>
        <taxon>Eukaryota</taxon>
        <taxon>Fungi</taxon>
        <taxon>Dikarya</taxon>
        <taxon>Basidiomycota</taxon>
        <taxon>Agaricomycotina</taxon>
        <taxon>Tremellomycetes</taxon>
        <taxon>Tremellales</taxon>
        <taxon>Bulleribasidiaceae</taxon>
        <taxon>Dioszegia</taxon>
    </lineage>
</organism>
<dbReference type="AlphaFoldDB" id="A0AA38LT01"/>
<evidence type="ECO:0000256" key="3">
    <source>
        <dbReference type="ARBA" id="ARBA00022692"/>
    </source>
</evidence>
<feature type="transmembrane region" description="Helical" evidence="7">
    <location>
        <begin position="375"/>
        <end position="393"/>
    </location>
</feature>
<dbReference type="GeneID" id="77725059"/>
<evidence type="ECO:0000256" key="4">
    <source>
        <dbReference type="ARBA" id="ARBA00022801"/>
    </source>
</evidence>
<keyword evidence="3 7" id="KW-0812">Transmembrane</keyword>
<feature type="domain" description="Peptidase S54 rhomboid" evidence="8">
    <location>
        <begin position="214"/>
        <end position="392"/>
    </location>
</feature>
<keyword evidence="10" id="KW-1185">Reference proteome</keyword>
<reference evidence="9" key="1">
    <citation type="journal article" date="2022" name="G3 (Bethesda)">
        <title>High quality genome of the basidiomycete yeast Dioszegia hungarica PDD-24b-2 isolated from cloud water.</title>
        <authorList>
            <person name="Jarrige D."/>
            <person name="Haridas S."/>
            <person name="Bleykasten-Grosshans C."/>
            <person name="Joly M."/>
            <person name="Nadalig T."/>
            <person name="Sancelme M."/>
            <person name="Vuilleumier S."/>
            <person name="Grigoriev I.V."/>
            <person name="Amato P."/>
            <person name="Bringel F."/>
        </authorList>
    </citation>
    <scope>NUCLEOTIDE SEQUENCE</scope>
    <source>
        <strain evidence="9">PDD-24b-2</strain>
    </source>
</reference>
<dbReference type="Gene3D" id="1.20.1540.10">
    <property type="entry name" value="Rhomboid-like"/>
    <property type="match status" value="1"/>
</dbReference>
<evidence type="ECO:0000313" key="9">
    <source>
        <dbReference type="EMBL" id="KAI9634200.1"/>
    </source>
</evidence>
<feature type="transmembrane region" description="Helical" evidence="7">
    <location>
        <begin position="62"/>
        <end position="84"/>
    </location>
</feature>
<feature type="transmembrane region" description="Helical" evidence="7">
    <location>
        <begin position="266"/>
        <end position="288"/>
    </location>
</feature>
<dbReference type="InterPro" id="IPR022764">
    <property type="entry name" value="Peptidase_S54_rhomboid_dom"/>
</dbReference>
<comment type="similarity">
    <text evidence="2">Belongs to the peptidase S54 family.</text>
</comment>
<comment type="subcellular location">
    <subcellularLocation>
        <location evidence="1">Membrane</location>
        <topology evidence="1">Multi-pass membrane protein</topology>
    </subcellularLocation>
</comment>
<sequence length="414" mass="45108">MLDAAGPFLRGRPHRSFRSPFSTGPPPAARQVLGRITPKRVAIPISPGSGIPRDASLPRPSIWRPIIFCLGFGGAGYVLAAAYTNADTEKWTSRLGSGGGWFRRGPIVTDQEIARAKQVDAAKQAQITVNRLPQTLSFLPKVLLVPILRIYVTVEEYILNTPPARVVPMQVAAGMGVVFLAWRVGRWEPFMRKWFLHRPVLFTGGVRREWANCVTLFTSVISHQSFAHFFFNSFALTSFGAAAYTYLSIPTPSDFPMPTSTHTPHFLAFLLAGGLFSSLASHLWTNLVRLPRLLRTLASPARLSSAQALASHQAILPSLGASGAIYAALTVTACAFPDSNVGIILVPFISFPIWAGVGGMIALDLVGLIRGWQMFDHVAHLGGAAFGLIYYTVGRDVWSWVRRTLGMAEARSKA</sequence>
<dbReference type="InterPro" id="IPR035952">
    <property type="entry name" value="Rhomboid-like_sf"/>
</dbReference>
<keyword evidence="6 7" id="KW-0472">Membrane</keyword>
<keyword evidence="4" id="KW-0378">Hydrolase</keyword>
<dbReference type="Pfam" id="PF01694">
    <property type="entry name" value="Rhomboid"/>
    <property type="match status" value="1"/>
</dbReference>
<feature type="transmembrane region" description="Helical" evidence="7">
    <location>
        <begin position="341"/>
        <end position="363"/>
    </location>
</feature>
<keyword evidence="5 7" id="KW-1133">Transmembrane helix</keyword>
<name>A0AA38LT01_9TREE</name>
<protein>
    <recommendedName>
        <fullName evidence="8">Peptidase S54 rhomboid domain-containing protein</fullName>
    </recommendedName>
</protein>
<dbReference type="GO" id="GO:0016020">
    <property type="term" value="C:membrane"/>
    <property type="evidence" value="ECO:0007669"/>
    <property type="project" value="UniProtKB-SubCell"/>
</dbReference>
<dbReference type="PANTHER" id="PTHR43731">
    <property type="entry name" value="RHOMBOID PROTEASE"/>
    <property type="match status" value="1"/>
</dbReference>
<evidence type="ECO:0000256" key="1">
    <source>
        <dbReference type="ARBA" id="ARBA00004141"/>
    </source>
</evidence>
<comment type="caution">
    <text evidence="9">The sequence shown here is derived from an EMBL/GenBank/DDBJ whole genome shotgun (WGS) entry which is preliminary data.</text>
</comment>
<evidence type="ECO:0000259" key="8">
    <source>
        <dbReference type="Pfam" id="PF01694"/>
    </source>
</evidence>
<dbReference type="GO" id="GO:0004252">
    <property type="term" value="F:serine-type endopeptidase activity"/>
    <property type="evidence" value="ECO:0007669"/>
    <property type="project" value="InterPro"/>
</dbReference>
<evidence type="ECO:0000256" key="7">
    <source>
        <dbReference type="SAM" id="Phobius"/>
    </source>
</evidence>
<evidence type="ECO:0000256" key="2">
    <source>
        <dbReference type="ARBA" id="ARBA00009045"/>
    </source>
</evidence>
<gene>
    <name evidence="9" type="ORF">MKK02DRAFT_17903</name>
</gene>
<evidence type="ECO:0000313" key="10">
    <source>
        <dbReference type="Proteomes" id="UP001164286"/>
    </source>
</evidence>